<keyword evidence="4" id="KW-1185">Reference proteome</keyword>
<gene>
    <name evidence="5 6" type="primary">LOC110974255</name>
</gene>
<accession>A0A8B7XKX6</accession>
<keyword evidence="2" id="KW-1133">Transmembrane helix</keyword>
<feature type="region of interest" description="Disordered" evidence="1">
    <location>
        <begin position="63"/>
        <end position="282"/>
    </location>
</feature>
<keyword evidence="3" id="KW-0732">Signal</keyword>
<keyword evidence="2" id="KW-0472">Membrane</keyword>
<evidence type="ECO:0000313" key="5">
    <source>
        <dbReference type="RefSeq" id="XP_022081457.1"/>
    </source>
</evidence>
<evidence type="ECO:0000256" key="2">
    <source>
        <dbReference type="SAM" id="Phobius"/>
    </source>
</evidence>
<sequence length="355" mass="37681">MRNNLKLAAKMKPNALSLSLWILCLILCNASTVTKPTPDAGSKSVNEAKVTLALDGLTTVDAGVTTELPPTSKSSTDSTRSVTTVSPVLPLRTTTEPTKKPTVSPKKPDPSVSPTTLKVTTSSKQKISQQSATHATQSPTRTPTSPPDTAAPEKRDEVNSATAEAQVTTTLTPTPPVQTRASVLTTRWTTKATTSQPKIPTPKQKPVTTPKKLNEPAVRKTAAAPVKSVVTTRAPLSDHQAVPTDGKKPEGTDKGHKDHGDHLASTAKPGSGTHKNDTGAPNNSNNSMFSKLLLPVVLGIVAAVLIICFAYSIRACKKKDRVRGHMKLMNNGKDHEMGGNLDRMKLLADSSEDEF</sequence>
<dbReference type="RefSeq" id="XP_022081458.1">
    <property type="nucleotide sequence ID" value="XM_022225766.1"/>
</dbReference>
<dbReference type="AlphaFoldDB" id="A0A8B7XKX6"/>
<feature type="compositionally biased region" description="Low complexity" evidence="1">
    <location>
        <begin position="161"/>
        <end position="172"/>
    </location>
</feature>
<dbReference type="KEGG" id="aplc:110974255"/>
<feature type="compositionally biased region" description="Low complexity" evidence="1">
    <location>
        <begin position="193"/>
        <end position="211"/>
    </location>
</feature>
<feature type="signal peptide" evidence="3">
    <location>
        <begin position="1"/>
        <end position="30"/>
    </location>
</feature>
<evidence type="ECO:0000256" key="1">
    <source>
        <dbReference type="SAM" id="MobiDB-lite"/>
    </source>
</evidence>
<organism evidence="4 6">
    <name type="scientific">Acanthaster planci</name>
    <name type="common">Crown-of-thorns starfish</name>
    <dbReference type="NCBI Taxonomy" id="133434"/>
    <lineage>
        <taxon>Eukaryota</taxon>
        <taxon>Metazoa</taxon>
        <taxon>Echinodermata</taxon>
        <taxon>Eleutherozoa</taxon>
        <taxon>Asterozoa</taxon>
        <taxon>Asteroidea</taxon>
        <taxon>Valvatacea</taxon>
        <taxon>Valvatida</taxon>
        <taxon>Acanthasteridae</taxon>
        <taxon>Acanthaster</taxon>
    </lineage>
</organism>
<name>A0A8B7XKX6_ACAPL</name>
<reference evidence="5 6" key="1">
    <citation type="submission" date="2025-04" db="UniProtKB">
        <authorList>
            <consortium name="RefSeq"/>
        </authorList>
    </citation>
    <scope>IDENTIFICATION</scope>
</reference>
<dbReference type="Proteomes" id="UP000694845">
    <property type="component" value="Unplaced"/>
</dbReference>
<feature type="compositionally biased region" description="Low complexity" evidence="1">
    <location>
        <begin position="69"/>
        <end position="150"/>
    </location>
</feature>
<proteinExistence type="predicted"/>
<dbReference type="RefSeq" id="XP_022081457.1">
    <property type="nucleotide sequence ID" value="XM_022225765.1"/>
</dbReference>
<dbReference type="OMA" id="MERIHWI"/>
<feature type="compositionally biased region" description="Polar residues" evidence="1">
    <location>
        <begin position="180"/>
        <end position="192"/>
    </location>
</feature>
<feature type="transmembrane region" description="Helical" evidence="2">
    <location>
        <begin position="292"/>
        <end position="313"/>
    </location>
</feature>
<dbReference type="GeneID" id="110974255"/>
<evidence type="ECO:0000313" key="6">
    <source>
        <dbReference type="RefSeq" id="XP_022081458.1"/>
    </source>
</evidence>
<protein>
    <submittedName>
        <fullName evidence="5 6">Mucin-2-like</fullName>
    </submittedName>
</protein>
<evidence type="ECO:0000256" key="3">
    <source>
        <dbReference type="SAM" id="SignalP"/>
    </source>
</evidence>
<feature type="compositionally biased region" description="Basic and acidic residues" evidence="1">
    <location>
        <begin position="245"/>
        <end position="262"/>
    </location>
</feature>
<evidence type="ECO:0000313" key="4">
    <source>
        <dbReference type="Proteomes" id="UP000694845"/>
    </source>
</evidence>
<dbReference type="OrthoDB" id="10628267at2759"/>
<keyword evidence="2" id="KW-0812">Transmembrane</keyword>
<feature type="chain" id="PRO_5044665444" evidence="3">
    <location>
        <begin position="31"/>
        <end position="355"/>
    </location>
</feature>